<dbReference type="SMART" id="SM00465">
    <property type="entry name" value="GIYc"/>
    <property type="match status" value="1"/>
</dbReference>
<proteinExistence type="predicted"/>
<keyword evidence="2" id="KW-0540">Nuclease</keyword>
<dbReference type="EMBL" id="MT142266">
    <property type="protein sequence ID" value="QJA77151.1"/>
    <property type="molecule type" value="Genomic_DNA"/>
</dbReference>
<keyword evidence="2" id="KW-0378">Hydrolase</keyword>
<dbReference type="CDD" id="cd10443">
    <property type="entry name" value="GIY-YIG_HE_Tlr8p_PBC-V_like"/>
    <property type="match status" value="1"/>
</dbReference>
<sequence>MLIYKATNKINGKLYIGQTTGNLSQRKRNHKCESLRGSNSVFHRAIRKYEFENFKWKVLCKCESKEELDEMEFHFIKQYNTHISNKKGYNMTFGGEYNNSQENWDNPKVRNKMINGIRNSWQKEGYKEKMSKIFKESWTEERRKKHSENVKRRYENPDYKKKMSERLKELWKNEEYRKKMVEFSKNKWKNEEYRKKMSEKVKDNAHIQAFKVSKDYVLIKNDKETIIHNLKKWCKEHNINYSTFCHYVDQPKYYKGYMVKHI</sequence>
<organism evidence="2">
    <name type="scientific">viral metagenome</name>
    <dbReference type="NCBI Taxonomy" id="1070528"/>
    <lineage>
        <taxon>unclassified sequences</taxon>
        <taxon>metagenomes</taxon>
        <taxon>organismal metagenomes</taxon>
    </lineage>
</organism>
<reference evidence="2" key="1">
    <citation type="submission" date="2020-03" db="EMBL/GenBank/DDBJ databases">
        <title>The deep terrestrial virosphere.</title>
        <authorList>
            <person name="Holmfeldt K."/>
            <person name="Nilsson E."/>
            <person name="Simone D."/>
            <person name="Lopez-Fernandez M."/>
            <person name="Wu X."/>
            <person name="de Brujin I."/>
            <person name="Lundin D."/>
            <person name="Andersson A."/>
            <person name="Bertilsson S."/>
            <person name="Dopson M."/>
        </authorList>
    </citation>
    <scope>NUCLEOTIDE SEQUENCE</scope>
    <source>
        <strain evidence="2">MM415A01358</strain>
    </source>
</reference>
<accession>A0A6M3K5S2</accession>
<dbReference type="InterPro" id="IPR035901">
    <property type="entry name" value="GIY-YIG_endonuc_sf"/>
</dbReference>
<protein>
    <submittedName>
        <fullName evidence="2">Putative endonuclease</fullName>
    </submittedName>
</protein>
<dbReference type="SUPFAM" id="SSF82771">
    <property type="entry name" value="GIY-YIG endonuclease"/>
    <property type="match status" value="1"/>
</dbReference>
<name>A0A6M3K5S2_9ZZZZ</name>
<evidence type="ECO:0000313" key="2">
    <source>
        <dbReference type="EMBL" id="QJA77151.1"/>
    </source>
</evidence>
<dbReference type="AlphaFoldDB" id="A0A6M3K5S2"/>
<keyword evidence="2" id="KW-0255">Endonuclease</keyword>
<dbReference type="GO" id="GO:0004519">
    <property type="term" value="F:endonuclease activity"/>
    <property type="evidence" value="ECO:0007669"/>
    <property type="project" value="UniProtKB-KW"/>
</dbReference>
<dbReference type="Pfam" id="PF01541">
    <property type="entry name" value="GIY-YIG"/>
    <property type="match status" value="1"/>
</dbReference>
<dbReference type="Gene3D" id="3.40.1440.10">
    <property type="entry name" value="GIY-YIG endonuclease"/>
    <property type="match status" value="1"/>
</dbReference>
<gene>
    <name evidence="2" type="ORF">MM415A01358_0007</name>
</gene>
<dbReference type="InterPro" id="IPR000305">
    <property type="entry name" value="GIY-YIG_endonuc"/>
</dbReference>
<evidence type="ECO:0000259" key="1">
    <source>
        <dbReference type="PROSITE" id="PS50164"/>
    </source>
</evidence>
<dbReference type="PROSITE" id="PS50164">
    <property type="entry name" value="GIY_YIG"/>
    <property type="match status" value="1"/>
</dbReference>
<feature type="domain" description="GIY-YIG" evidence="1">
    <location>
        <begin position="1"/>
        <end position="91"/>
    </location>
</feature>